<dbReference type="Proteomes" id="UP000243308">
    <property type="component" value="Unassembled WGS sequence"/>
</dbReference>
<dbReference type="InterPro" id="IPR032675">
    <property type="entry name" value="LRR_dom_sf"/>
</dbReference>
<accession>A0A086TLK8</accession>
<name>A0A086TLK8_9FUNG</name>
<sequence length="838" mass="95797">MNQVRKGQKLPNECILMVIENFHDDPKTLQKLLLVNKFCFKVVVPLLYYNPLKDWADHGNFEPDSNNIGLALRPEKFAALMLASIIHSQRAAANPTRVITKLKPMPAFDVNKFLDKYGLQLPDKIESPLIQDAVRGVSRTTIDYSKHIALPQNWEGDTYSFNGVIRLTSFPELWDRAHPLKHNTADYLWARYYPDDGLDSDDEHTPQLQCHRDYVNNIRKRLSNLLLQCSPNSIEIITNTDLSDDQFMPPADRCYRLKTVKLEWSSIIDQKRIDRVIAFIKAIQAAFPEKKKSLQIKFRDDDKFCFRDGYDSNSRSGSPAAVAWRKGNQEREQYRVLIYEALGNPTEMTASASPDFYDATGNIELDSLIKFTDRDSYRFLYGDGPKQAAFLQRCDNLKFLELSVHHPDSFSWALKRDATGGTARHSGNFLRNMEQLKINMDTSLTVVHDTVAAFGEYLQRLEVNGRASFHGILPETLLDPRLLRHTKIGEWNLPCLKSLRLQFDAESGIYLGRLDECPNLETLYINIRYILPWTDRGRGRVYFANPVFPSPVWKLPRLRFLTLYCKAAMAFDFDSLAHMPALIELVMIVNRKDDQPIPIASVPRLQAYRCSQYTPDSTIPVPLGLWRDQWSLPWLKTLHLEGPPSSVFCFKWLTSCPSLQSIKLITGVPFQRLPLLSSSSNSTLLPIEIVYEDATPLAGFGDVDDSGFEPGMTPLMESRLTEIELRGPWVMSMYDLTKVLTVYAPNLVTLKMDRVTRLNWLWQGNEFLRTVVQATELGSDSCKLKSIVAEYTVGTQLVQANGLVAVGDRAECLYQYHESRIPMFMFGGTGFVRQQDWL</sequence>
<dbReference type="Gene3D" id="3.80.10.10">
    <property type="entry name" value="Ribonuclease Inhibitor"/>
    <property type="match status" value="1"/>
</dbReference>
<gene>
    <name evidence="1" type="ORF">MVEG_11360</name>
</gene>
<proteinExistence type="predicted"/>
<keyword evidence="2" id="KW-1185">Reference proteome</keyword>
<reference evidence="1 2" key="1">
    <citation type="submission" date="2011-02" db="EMBL/GenBank/DDBJ databases">
        <title>The Genome Sequence of Mortierella verticillata NRRL 6337.</title>
        <authorList>
            <consortium name="The Broad Institute Genome Sequencing Platform"/>
            <person name="Russ C."/>
            <person name="Cuomo C."/>
            <person name="Burger G."/>
            <person name="Gray M.W."/>
            <person name="Holland P.W.H."/>
            <person name="King N."/>
            <person name="Lang F.B.F."/>
            <person name="Roger A.J."/>
            <person name="Ruiz-Trillo I."/>
            <person name="Young S.K."/>
            <person name="Zeng Q."/>
            <person name="Gargeya S."/>
            <person name="Alvarado L."/>
            <person name="Berlin A."/>
            <person name="Chapman S.B."/>
            <person name="Chen Z."/>
            <person name="Freedman E."/>
            <person name="Gellesch M."/>
            <person name="Goldberg J."/>
            <person name="Griggs A."/>
            <person name="Gujja S."/>
            <person name="Heilman E."/>
            <person name="Heiman D."/>
            <person name="Howarth C."/>
            <person name="Mehta T."/>
            <person name="Neiman D."/>
            <person name="Pearson M."/>
            <person name="Roberts A."/>
            <person name="Saif S."/>
            <person name="Shea T."/>
            <person name="Shenoy N."/>
            <person name="Sisk P."/>
            <person name="Stolte C."/>
            <person name="Sykes S."/>
            <person name="White J."/>
            <person name="Yandava C."/>
            <person name="Haas B."/>
            <person name="Nusbaum C."/>
            <person name="Birren B."/>
        </authorList>
    </citation>
    <scope>NUCLEOTIDE SEQUENCE [LARGE SCALE GENOMIC DNA]</scope>
    <source>
        <strain evidence="1 2">NRRL 6337</strain>
    </source>
</reference>
<dbReference type="PANTHER" id="PTHR32212">
    <property type="entry name" value="CYCLIN-LIKE F-BOX"/>
    <property type="match status" value="1"/>
</dbReference>
<evidence type="ECO:0000313" key="1">
    <source>
        <dbReference type="EMBL" id="KFH62835.1"/>
    </source>
</evidence>
<dbReference type="AlphaFoldDB" id="A0A086TLK8"/>
<dbReference type="EMBL" id="KN042430">
    <property type="protein sequence ID" value="KFH62835.1"/>
    <property type="molecule type" value="Genomic_DNA"/>
</dbReference>
<dbReference type="SUPFAM" id="SSF52047">
    <property type="entry name" value="RNI-like"/>
    <property type="match status" value="1"/>
</dbReference>
<evidence type="ECO:0000313" key="2">
    <source>
        <dbReference type="Proteomes" id="UP000243308"/>
    </source>
</evidence>
<evidence type="ECO:0008006" key="3">
    <source>
        <dbReference type="Google" id="ProtNLM"/>
    </source>
</evidence>
<dbReference type="OrthoDB" id="2330886at2759"/>
<dbReference type="PANTHER" id="PTHR32212:SF234">
    <property type="entry name" value="F-BOX_LRR-REPEAT PROTEIN 13-LIKE"/>
    <property type="match status" value="1"/>
</dbReference>
<organism evidence="1 2">
    <name type="scientific">Podila verticillata NRRL 6337</name>
    <dbReference type="NCBI Taxonomy" id="1069443"/>
    <lineage>
        <taxon>Eukaryota</taxon>
        <taxon>Fungi</taxon>
        <taxon>Fungi incertae sedis</taxon>
        <taxon>Mucoromycota</taxon>
        <taxon>Mortierellomycotina</taxon>
        <taxon>Mortierellomycetes</taxon>
        <taxon>Mortierellales</taxon>
        <taxon>Mortierellaceae</taxon>
        <taxon>Podila</taxon>
    </lineage>
</organism>
<protein>
    <recommendedName>
        <fullName evidence="3">F-box domain-containing protein</fullName>
    </recommendedName>
</protein>